<evidence type="ECO:0000313" key="2">
    <source>
        <dbReference type="Proteomes" id="UP001314166"/>
    </source>
</evidence>
<reference evidence="1 2" key="1">
    <citation type="submission" date="2023-10" db="EMBL/GenBank/DDBJ databases">
        <authorList>
            <person name="Botero Cardona J."/>
        </authorList>
    </citation>
    <scope>NUCLEOTIDE SEQUENCE [LARGE SCALE GENOMIC DNA]</scope>
    <source>
        <strain evidence="1 2">R-55214</strain>
    </source>
</reference>
<name>A0ABM9N254_9LACO</name>
<proteinExistence type="predicted"/>
<comment type="caution">
    <text evidence="1">The sequence shown here is derived from an EMBL/GenBank/DDBJ whole genome shotgun (WGS) entry which is preliminary data.</text>
</comment>
<gene>
    <name evidence="1" type="ORF">R55214_HHFBAMCI_01564</name>
</gene>
<keyword evidence="2" id="KW-1185">Reference proteome</keyword>
<dbReference type="Proteomes" id="UP001314166">
    <property type="component" value="Unassembled WGS sequence"/>
</dbReference>
<organism evidence="1 2">
    <name type="scientific">Fructobacillus evanidus</name>
    <dbReference type="NCBI Taxonomy" id="3064281"/>
    <lineage>
        <taxon>Bacteria</taxon>
        <taxon>Bacillati</taxon>
        <taxon>Bacillota</taxon>
        <taxon>Bacilli</taxon>
        <taxon>Lactobacillales</taxon>
        <taxon>Lactobacillaceae</taxon>
        <taxon>Fructobacillus</taxon>
    </lineage>
</organism>
<dbReference type="EMBL" id="CAUZMB010000014">
    <property type="protein sequence ID" value="CAK1254557.1"/>
    <property type="molecule type" value="Genomic_DNA"/>
</dbReference>
<sequence>MQNELIMVTLNEILKNQNYIIEAIEEIKKKLDDD</sequence>
<accession>A0ABM9N254</accession>
<evidence type="ECO:0000313" key="1">
    <source>
        <dbReference type="EMBL" id="CAK1254557.1"/>
    </source>
</evidence>
<protein>
    <submittedName>
        <fullName evidence="1">Uncharacterized protein</fullName>
    </submittedName>
</protein>